<dbReference type="Gene3D" id="1.10.1200.10">
    <property type="entry name" value="ACP-like"/>
    <property type="match status" value="1"/>
</dbReference>
<dbReference type="InterPro" id="IPR023213">
    <property type="entry name" value="CAT-like_dom_sf"/>
</dbReference>
<dbReference type="SUPFAM" id="SSF52777">
    <property type="entry name" value="CoA-dependent acyltransferases"/>
    <property type="match status" value="2"/>
</dbReference>
<dbReference type="InterPro" id="IPR006162">
    <property type="entry name" value="Ppantetheine_attach_site"/>
</dbReference>
<dbReference type="SMART" id="SM00823">
    <property type="entry name" value="PKS_PP"/>
    <property type="match status" value="1"/>
</dbReference>
<accession>A0AA90KAQ0</accession>
<dbReference type="EMBL" id="JABXJJ020000035">
    <property type="protein sequence ID" value="MDI5972673.1"/>
    <property type="molecule type" value="Genomic_DNA"/>
</dbReference>
<evidence type="ECO:0000256" key="2">
    <source>
        <dbReference type="ARBA" id="ARBA00022450"/>
    </source>
</evidence>
<keyword evidence="2" id="KW-0596">Phosphopantetheine</keyword>
<dbReference type="GO" id="GO:0003824">
    <property type="term" value="F:catalytic activity"/>
    <property type="evidence" value="ECO:0007669"/>
    <property type="project" value="InterPro"/>
</dbReference>
<dbReference type="Gene3D" id="3.30.559.10">
    <property type="entry name" value="Chloramphenicol acetyltransferase-like domain"/>
    <property type="match status" value="1"/>
</dbReference>
<dbReference type="PROSITE" id="PS00012">
    <property type="entry name" value="PHOSPHOPANTETHEINE"/>
    <property type="match status" value="1"/>
</dbReference>
<dbReference type="GO" id="GO:0017000">
    <property type="term" value="P:antibiotic biosynthetic process"/>
    <property type="evidence" value="ECO:0007669"/>
    <property type="project" value="UniProtKB-ARBA"/>
</dbReference>
<dbReference type="PANTHER" id="PTHR45398">
    <property type="match status" value="1"/>
</dbReference>
<organism evidence="5">
    <name type="scientific">Streptantibioticus silvisoli</name>
    <dbReference type="NCBI Taxonomy" id="2705255"/>
    <lineage>
        <taxon>Bacteria</taxon>
        <taxon>Bacillati</taxon>
        <taxon>Actinomycetota</taxon>
        <taxon>Actinomycetes</taxon>
        <taxon>Kitasatosporales</taxon>
        <taxon>Streptomycetaceae</taxon>
        <taxon>Streptantibioticus</taxon>
    </lineage>
</organism>
<dbReference type="Pfam" id="PF00668">
    <property type="entry name" value="Condensation"/>
    <property type="match status" value="1"/>
</dbReference>
<comment type="cofactor">
    <cofactor evidence="1">
        <name>pantetheine 4'-phosphate</name>
        <dbReference type="ChEBI" id="CHEBI:47942"/>
    </cofactor>
</comment>
<evidence type="ECO:0000313" key="5">
    <source>
        <dbReference type="EMBL" id="MDI5972673.1"/>
    </source>
</evidence>
<evidence type="ECO:0000256" key="3">
    <source>
        <dbReference type="ARBA" id="ARBA00022553"/>
    </source>
</evidence>
<name>A0AA90KAQ0_9ACTN</name>
<feature type="domain" description="Carrier" evidence="4">
    <location>
        <begin position="9"/>
        <end position="83"/>
    </location>
</feature>
<dbReference type="PANTHER" id="PTHR45398:SF1">
    <property type="entry name" value="ENZYME, PUTATIVE (JCVI)-RELATED"/>
    <property type="match status" value="1"/>
</dbReference>
<sequence>MDMATDVRPQTDAIEELLAAVWSEVLDGTPVGPADNFFDLGGDSLLILETIALAREEGLDYTPLDLIENQTVAELAARVTAATAPLVEAEVADGIPLTFAQQQLCTRQPHPRYVTQAVLWRVEDDLDAEVLAQALPAVLDPHDSFRLRLDGSRLRLAADTGFTLERLDLSGGTERERAEAVLRETTRLQRSLDPVGGPTVRGALLDLGPAGRRLFLTAHHLAVDSASWRILRGELAAACRRPAREQPGQQATTPYGVWAQRIGATRPVPGPPTAGGGLPWAPWGRLDNGGEPFSRATTARVRTPADLTATLLELARRDLGTGMDSVVLAAVTTAVAQVYGTDLVACDIERHGRDQAGAGTDISRTTGWFTDLRTVRLAPGGPAERLVKSADHALHDPDGGVATRTVPAALVNYLGRFTERPQEMFAEAEETFADDRHPDNHLTHPVEVHAAVNGAHLVTVLTCDGAAPDGQRAQELADAYAAALESIAAGPREEA</sequence>
<dbReference type="GO" id="GO:0031177">
    <property type="term" value="F:phosphopantetheine binding"/>
    <property type="evidence" value="ECO:0007669"/>
    <property type="project" value="InterPro"/>
</dbReference>
<reference evidence="5" key="1">
    <citation type="submission" date="2023-05" db="EMBL/GenBank/DDBJ databases">
        <title>Streptantibioticus silvisoli sp. nov., acidotolerant actinomycetes 1 from pine litter.</title>
        <authorList>
            <person name="Swiecimska M."/>
            <person name="Golinska P."/>
            <person name="Sangal V."/>
            <person name="Wachnowicz B."/>
            <person name="Goodfellow M."/>
        </authorList>
    </citation>
    <scope>NUCLEOTIDE SEQUENCE</scope>
    <source>
        <strain evidence="5">SL13</strain>
    </source>
</reference>
<dbReference type="PROSITE" id="PS50075">
    <property type="entry name" value="CARRIER"/>
    <property type="match status" value="1"/>
</dbReference>
<evidence type="ECO:0000256" key="1">
    <source>
        <dbReference type="ARBA" id="ARBA00001957"/>
    </source>
</evidence>
<dbReference type="InterPro" id="IPR009081">
    <property type="entry name" value="PP-bd_ACP"/>
</dbReference>
<proteinExistence type="predicted"/>
<dbReference type="Pfam" id="PF00550">
    <property type="entry name" value="PP-binding"/>
    <property type="match status" value="1"/>
</dbReference>
<dbReference type="AlphaFoldDB" id="A0AA90KAQ0"/>
<dbReference type="SUPFAM" id="SSF47336">
    <property type="entry name" value="ACP-like"/>
    <property type="match status" value="1"/>
</dbReference>
<comment type="caution">
    <text evidence="5">The sequence shown here is derived from an EMBL/GenBank/DDBJ whole genome shotgun (WGS) entry which is preliminary data.</text>
</comment>
<dbReference type="GO" id="GO:0008610">
    <property type="term" value="P:lipid biosynthetic process"/>
    <property type="evidence" value="ECO:0007669"/>
    <property type="project" value="UniProtKB-ARBA"/>
</dbReference>
<dbReference type="InterPro" id="IPR001242">
    <property type="entry name" value="Condensation_dom"/>
</dbReference>
<dbReference type="Gene3D" id="3.30.559.30">
    <property type="entry name" value="Nonribosomal peptide synthetase, condensation domain"/>
    <property type="match status" value="1"/>
</dbReference>
<protein>
    <submittedName>
        <fullName evidence="5">Condensation domain-containing protein</fullName>
    </submittedName>
</protein>
<dbReference type="InterPro" id="IPR020806">
    <property type="entry name" value="PKS_PP-bd"/>
</dbReference>
<gene>
    <name evidence="5" type="ORF">POF50_025580</name>
</gene>
<dbReference type="InterPro" id="IPR036736">
    <property type="entry name" value="ACP-like_sf"/>
</dbReference>
<evidence type="ECO:0000259" key="4">
    <source>
        <dbReference type="PROSITE" id="PS50075"/>
    </source>
</evidence>
<keyword evidence="3" id="KW-0597">Phosphoprotein</keyword>
<dbReference type="RefSeq" id="WP_271312499.1">
    <property type="nucleotide sequence ID" value="NZ_JABXJJ020000035.1"/>
</dbReference>